<dbReference type="OrthoDB" id="654211at2759"/>
<dbReference type="EMBL" id="BAUL01000145">
    <property type="protein sequence ID" value="GAD95994.1"/>
    <property type="molecule type" value="Genomic_DNA"/>
</dbReference>
<dbReference type="GO" id="GO:0000981">
    <property type="term" value="F:DNA-binding transcription factor activity, RNA polymerase II-specific"/>
    <property type="evidence" value="ECO:0007669"/>
    <property type="project" value="InterPro"/>
</dbReference>
<keyword evidence="3" id="KW-0677">Repeat</keyword>
<organism evidence="8 9">
    <name type="scientific">Byssochlamys spectabilis (strain No. 5 / NBRC 109023)</name>
    <name type="common">Paecilomyces variotii</name>
    <dbReference type="NCBI Taxonomy" id="1356009"/>
    <lineage>
        <taxon>Eukaryota</taxon>
        <taxon>Fungi</taxon>
        <taxon>Dikarya</taxon>
        <taxon>Ascomycota</taxon>
        <taxon>Pezizomycotina</taxon>
        <taxon>Eurotiomycetes</taxon>
        <taxon>Eurotiomycetidae</taxon>
        <taxon>Eurotiales</taxon>
        <taxon>Thermoascaceae</taxon>
        <taxon>Paecilomyces</taxon>
    </lineage>
</organism>
<evidence type="ECO:0000256" key="2">
    <source>
        <dbReference type="ARBA" id="ARBA00022723"/>
    </source>
</evidence>
<dbReference type="InParanoid" id="V5FEV1"/>
<evidence type="ECO:0000259" key="7">
    <source>
        <dbReference type="Pfam" id="PF04082"/>
    </source>
</evidence>
<evidence type="ECO:0000256" key="1">
    <source>
        <dbReference type="ARBA" id="ARBA00004123"/>
    </source>
</evidence>
<dbReference type="InterPro" id="IPR051059">
    <property type="entry name" value="VerF-like"/>
</dbReference>
<evidence type="ECO:0000256" key="6">
    <source>
        <dbReference type="ARBA" id="ARBA00023242"/>
    </source>
</evidence>
<evidence type="ECO:0000256" key="3">
    <source>
        <dbReference type="ARBA" id="ARBA00022737"/>
    </source>
</evidence>
<evidence type="ECO:0000313" key="9">
    <source>
        <dbReference type="Proteomes" id="UP000018001"/>
    </source>
</evidence>
<sequence>MTPLGYSIQELDNSVGKSDTFPELRGPDYSNKDWDDLLALISESQLLPEPTLSQALNRCSLNFLDRITRETGLVHSFDCGTQEQREQVLMKLELQLSCGLRQASVSTLSSQPITEDEYMDLPGQESLGLLNTLNSFSQVWLDNPLSLKTHEILLLVKAVVEVKPRNSSVHLNWSPALEKECLQFFSPPKLCKFLGLYWAIWHPNVNFVHRPTFDPMSAKPTLLAAMALIGASVSPSQTDNENARVWFDCVEEIVFTDEDFNSDLMYSTVDRISVHRRNIQSLQAAYMVCLYQNWEGTDCSKSRIRRYRFATLVSTARDINIATATHVNYCKTQRYDFRWSDFAAREELIRVFIWIFLLDTAFVIFNNAPPRMTIKEMKMHMAVPEACFQATSPNDCFETIQLILPEDNQYWDISFRSAFESLCKSHVPPRSLHNLGSLGPLNLFALASAIHCLVFQHRNSFDGCQLPSAIHNSLRNWKDAWDVFSSAYSSSPSAHVTVDSTDLRPDIMWKRLGFSRFCPEYWSLASLIVDQLILRDTSEERSDQYAQGQGSNPLDNLVSEKILDKYDQTSMRQVNDLIGEFQKFQIV</sequence>
<keyword evidence="2" id="KW-0479">Metal-binding</keyword>
<dbReference type="GO" id="GO:0008270">
    <property type="term" value="F:zinc ion binding"/>
    <property type="evidence" value="ECO:0007669"/>
    <property type="project" value="UniProtKB-KW"/>
</dbReference>
<keyword evidence="6" id="KW-0539">Nucleus</keyword>
<proteinExistence type="predicted"/>
<evidence type="ECO:0000256" key="5">
    <source>
        <dbReference type="ARBA" id="ARBA00022833"/>
    </source>
</evidence>
<keyword evidence="9" id="KW-1185">Reference proteome</keyword>
<keyword evidence="5" id="KW-0862">Zinc</keyword>
<accession>V5FEV1</accession>
<dbReference type="GO" id="GO:0000978">
    <property type="term" value="F:RNA polymerase II cis-regulatory region sequence-specific DNA binding"/>
    <property type="evidence" value="ECO:0007669"/>
    <property type="project" value="InterPro"/>
</dbReference>
<dbReference type="Pfam" id="PF04082">
    <property type="entry name" value="Fungal_trans"/>
    <property type="match status" value="1"/>
</dbReference>
<feature type="domain" description="Xylanolytic transcriptional activator regulatory" evidence="7">
    <location>
        <begin position="194"/>
        <end position="424"/>
    </location>
</feature>
<dbReference type="GO" id="GO:0006351">
    <property type="term" value="P:DNA-templated transcription"/>
    <property type="evidence" value="ECO:0007669"/>
    <property type="project" value="InterPro"/>
</dbReference>
<dbReference type="InterPro" id="IPR007219">
    <property type="entry name" value="XnlR_reg_dom"/>
</dbReference>
<dbReference type="HOGENOM" id="CLU_012538_1_1_1"/>
<dbReference type="Proteomes" id="UP000018001">
    <property type="component" value="Unassembled WGS sequence"/>
</dbReference>
<evidence type="ECO:0000256" key="4">
    <source>
        <dbReference type="ARBA" id="ARBA00022771"/>
    </source>
</evidence>
<name>V5FEV1_BYSSN</name>
<keyword evidence="4" id="KW-0863">Zinc-finger</keyword>
<dbReference type="CDD" id="cd12148">
    <property type="entry name" value="fungal_TF_MHR"/>
    <property type="match status" value="1"/>
</dbReference>
<comment type="subcellular location">
    <subcellularLocation>
        <location evidence="1">Nucleus</location>
    </subcellularLocation>
</comment>
<dbReference type="GO" id="GO:0005634">
    <property type="term" value="C:nucleus"/>
    <property type="evidence" value="ECO:0007669"/>
    <property type="project" value="UniProtKB-SubCell"/>
</dbReference>
<dbReference type="GO" id="GO:0000785">
    <property type="term" value="C:chromatin"/>
    <property type="evidence" value="ECO:0007669"/>
    <property type="project" value="TreeGrafter"/>
</dbReference>
<comment type="caution">
    <text evidence="8">The sequence shown here is derived from an EMBL/GenBank/DDBJ whole genome shotgun (WGS) entry which is preliminary data.</text>
</comment>
<dbReference type="eggNOG" id="KOG1721">
    <property type="taxonomic scope" value="Eukaryota"/>
</dbReference>
<dbReference type="PANTHER" id="PTHR40626:SF3">
    <property type="entry name" value="TRANSCRIPTION FACTOR WITH C2H2 AND ZN(2)-CYS(6) DNA BINDING DOMAIN (EUROFUNG)-RELATED"/>
    <property type="match status" value="1"/>
</dbReference>
<dbReference type="PANTHER" id="PTHR40626">
    <property type="entry name" value="MIP31509P"/>
    <property type="match status" value="1"/>
</dbReference>
<protein>
    <recommendedName>
        <fullName evidence="7">Xylanolytic transcriptional activator regulatory domain-containing protein</fullName>
    </recommendedName>
</protein>
<reference evidence="9" key="1">
    <citation type="journal article" date="2014" name="Genome Announc.">
        <title>Draft genome sequence of the formaldehyde-resistant fungus Byssochlamys spectabilis No. 5 (anamorph Paecilomyces variotii No. 5) (NBRC109023).</title>
        <authorList>
            <person name="Oka T."/>
            <person name="Ekino K."/>
            <person name="Fukuda K."/>
            <person name="Nomura Y."/>
        </authorList>
    </citation>
    <scope>NUCLEOTIDE SEQUENCE [LARGE SCALE GENOMIC DNA]</scope>
    <source>
        <strain evidence="9">No. 5 / NBRC 109023</strain>
    </source>
</reference>
<evidence type="ECO:0000313" key="8">
    <source>
        <dbReference type="EMBL" id="GAD95994.1"/>
    </source>
</evidence>
<dbReference type="AlphaFoldDB" id="V5FEV1"/>
<gene>
    <name evidence="8" type="ORF">PVAR5_4643</name>
</gene>